<reference evidence="1 3" key="1">
    <citation type="submission" date="2016-06" db="EMBL/GenBank/DDBJ databases">
        <title>Bacterial characters and pathogenicity of Xenorhabdus hominickii from an entomopathogenic nematode, Steinernema monticolum.</title>
        <authorList>
            <person name="Park Y."/>
            <person name="Kim Y."/>
        </authorList>
    </citation>
    <scope>NUCLEOTIDE SEQUENCE [LARGE SCALE GENOMIC DNA]</scope>
    <source>
        <strain evidence="1 3">ANU1</strain>
    </source>
</reference>
<dbReference type="EMBL" id="NJAI01000007">
    <property type="protein sequence ID" value="PHM52922.1"/>
    <property type="molecule type" value="Genomic_DNA"/>
</dbReference>
<evidence type="ECO:0000313" key="3">
    <source>
        <dbReference type="Proteomes" id="UP000094600"/>
    </source>
</evidence>
<proteinExistence type="predicted"/>
<evidence type="ECO:0000313" key="4">
    <source>
        <dbReference type="Proteomes" id="UP000225433"/>
    </source>
</evidence>
<evidence type="ECO:0000313" key="1">
    <source>
        <dbReference type="EMBL" id="AOM39201.1"/>
    </source>
</evidence>
<dbReference type="STRING" id="351679.A9255_00360"/>
<dbReference type="Proteomes" id="UP000225433">
    <property type="component" value="Unassembled WGS sequence"/>
</dbReference>
<dbReference type="EMBL" id="CP016176">
    <property type="protein sequence ID" value="AOM39201.1"/>
    <property type="molecule type" value="Genomic_DNA"/>
</dbReference>
<accession>A0A2G0Q137</accession>
<organism evidence="2 4">
    <name type="scientific">Xenorhabdus hominickii</name>
    <dbReference type="NCBI Taxonomy" id="351679"/>
    <lineage>
        <taxon>Bacteria</taxon>
        <taxon>Pseudomonadati</taxon>
        <taxon>Pseudomonadota</taxon>
        <taxon>Gammaproteobacteria</taxon>
        <taxon>Enterobacterales</taxon>
        <taxon>Morganellaceae</taxon>
        <taxon>Xenorhabdus</taxon>
    </lineage>
</organism>
<dbReference type="KEGG" id="xho:A9255_00360"/>
<gene>
    <name evidence="1" type="ORF">A9255_00360</name>
    <name evidence="2" type="ORF">Xhom_03804</name>
</gene>
<dbReference type="RefSeq" id="WP_069314973.1">
    <property type="nucleotide sequence ID" value="NZ_CAWNQJ010000101.1"/>
</dbReference>
<sequence>MSVKILGPNGEPLPPSNAKLKFNALSGSGRIPYDAADSSSDQLANWQPALWSPDNEINIYREYIKFMFNRV</sequence>
<keyword evidence="3" id="KW-1185">Reference proteome</keyword>
<evidence type="ECO:0000313" key="2">
    <source>
        <dbReference type="EMBL" id="PHM52922.1"/>
    </source>
</evidence>
<reference evidence="2 4" key="2">
    <citation type="journal article" date="2017" name="Nat. Microbiol.">
        <title>Natural product diversity associated with the nematode symbionts Photorhabdus and Xenorhabdus.</title>
        <authorList>
            <person name="Tobias N.J."/>
            <person name="Wolff H."/>
            <person name="Djahanschiri B."/>
            <person name="Grundmann F."/>
            <person name="Kronenwerth M."/>
            <person name="Shi Y.M."/>
            <person name="Simonyi S."/>
            <person name="Grun P."/>
            <person name="Shapiro-Ilan D."/>
            <person name="Pidot S.J."/>
            <person name="Stinear T.P."/>
            <person name="Ebersberger I."/>
            <person name="Bode H.B."/>
        </authorList>
    </citation>
    <scope>NUCLEOTIDE SEQUENCE [LARGE SCALE GENOMIC DNA]</scope>
    <source>
        <strain evidence="2 4">DSM 17903</strain>
    </source>
</reference>
<protein>
    <submittedName>
        <fullName evidence="2">Capsid protein</fullName>
    </submittedName>
</protein>
<dbReference type="OrthoDB" id="9770450at2"/>
<name>A0A2G0Q137_XENHO</name>
<dbReference type="AlphaFoldDB" id="A0A2G0Q137"/>
<dbReference type="Proteomes" id="UP000094600">
    <property type="component" value="Chromosome"/>
</dbReference>